<dbReference type="InterPro" id="IPR012292">
    <property type="entry name" value="Globin/Proto"/>
</dbReference>
<dbReference type="AlphaFoldDB" id="A0A0F6W5M1"/>
<dbReference type="InterPro" id="IPR011008">
    <property type="entry name" value="Dimeric_a/b-barrel"/>
</dbReference>
<organism evidence="8 9">
    <name type="scientific">Sandaracinus amylolyticus</name>
    <dbReference type="NCBI Taxonomy" id="927083"/>
    <lineage>
        <taxon>Bacteria</taxon>
        <taxon>Pseudomonadati</taxon>
        <taxon>Myxococcota</taxon>
        <taxon>Polyangia</taxon>
        <taxon>Polyangiales</taxon>
        <taxon>Sandaracinaceae</taxon>
        <taxon>Sandaracinus</taxon>
    </lineage>
</organism>
<evidence type="ECO:0000256" key="6">
    <source>
        <dbReference type="SAM" id="MobiDB-lite"/>
    </source>
</evidence>
<evidence type="ECO:0000256" key="5">
    <source>
        <dbReference type="PIRSR" id="PIRSR601486-1"/>
    </source>
</evidence>
<proteinExistence type="predicted"/>
<keyword evidence="9" id="KW-1185">Reference proteome</keyword>
<keyword evidence="3 5" id="KW-0479">Metal-binding</keyword>
<dbReference type="SUPFAM" id="SSF54909">
    <property type="entry name" value="Dimeric alpha+beta barrel"/>
    <property type="match status" value="1"/>
</dbReference>
<evidence type="ECO:0000256" key="2">
    <source>
        <dbReference type="ARBA" id="ARBA00022617"/>
    </source>
</evidence>
<sequence>MHLERESTCDPTQLVGRPSGRAGHVHLGDPTRHRACHGDSPRSVPPLRGRGARRRADAVRMGHERTRPGSHAPLGAWRSTRSARTVRAMIVEYVRYRVAPERGALLEQAWREASALLRASPHCLAYELTRCAKDPARYVVRLEWDSPEGHLEGFRKSAAFAEFVAHVRPFIADIEEMEHYAPTGVGSRSTIFDAAGGVATFFRLAHEMHARMKADALLGPHFARAAESHVPHLAMWLVEVFGGPKLYSETLGDIAPILRRHAGLRIDDAQRERFVRVAADAAAHVVADVRAREAIVRYVAWGARVAQENSAPERVPNAQAGVPTWGWDDR</sequence>
<evidence type="ECO:0000313" key="8">
    <source>
        <dbReference type="EMBL" id="AKF07908.1"/>
    </source>
</evidence>
<dbReference type="GO" id="GO:0019825">
    <property type="term" value="F:oxygen binding"/>
    <property type="evidence" value="ECO:0007669"/>
    <property type="project" value="InterPro"/>
</dbReference>
<evidence type="ECO:0000256" key="4">
    <source>
        <dbReference type="ARBA" id="ARBA00023004"/>
    </source>
</evidence>
<dbReference type="Gene3D" id="3.30.70.100">
    <property type="match status" value="1"/>
</dbReference>
<evidence type="ECO:0000259" key="7">
    <source>
        <dbReference type="PROSITE" id="PS51725"/>
    </source>
</evidence>
<feature type="compositionally biased region" description="Basic and acidic residues" evidence="6">
    <location>
        <begin position="26"/>
        <end position="40"/>
    </location>
</feature>
<dbReference type="EMBL" id="CP011125">
    <property type="protein sequence ID" value="AKF07908.1"/>
    <property type="molecule type" value="Genomic_DNA"/>
</dbReference>
<feature type="binding site" description="distal binding residue" evidence="5">
    <location>
        <position position="232"/>
    </location>
    <ligand>
        <name>heme</name>
        <dbReference type="ChEBI" id="CHEBI:30413"/>
    </ligand>
    <ligandPart>
        <name>Fe</name>
        <dbReference type="ChEBI" id="CHEBI:18248"/>
    </ligandPart>
</feature>
<keyword evidence="4 5" id="KW-0408">Iron</keyword>
<dbReference type="InterPro" id="IPR009050">
    <property type="entry name" value="Globin-like_sf"/>
</dbReference>
<name>A0A0F6W5M1_9BACT</name>
<dbReference type="PROSITE" id="PS51725">
    <property type="entry name" value="ABM"/>
    <property type="match status" value="1"/>
</dbReference>
<accession>A0A0F6W5M1</accession>
<feature type="region of interest" description="Disordered" evidence="6">
    <location>
        <begin position="1"/>
        <end position="53"/>
    </location>
</feature>
<dbReference type="SUPFAM" id="SSF46458">
    <property type="entry name" value="Globin-like"/>
    <property type="match status" value="1"/>
</dbReference>
<dbReference type="Pfam" id="PF03992">
    <property type="entry name" value="ABM"/>
    <property type="match status" value="1"/>
</dbReference>
<dbReference type="InterPro" id="IPR007138">
    <property type="entry name" value="ABM_dom"/>
</dbReference>
<dbReference type="GO" id="GO:0046872">
    <property type="term" value="F:metal ion binding"/>
    <property type="evidence" value="ECO:0007669"/>
    <property type="project" value="UniProtKB-KW"/>
</dbReference>
<evidence type="ECO:0000313" key="9">
    <source>
        <dbReference type="Proteomes" id="UP000034883"/>
    </source>
</evidence>
<dbReference type="KEGG" id="samy:DB32_005057"/>
<protein>
    <submittedName>
        <fullName evidence="8">Hemoglobin-like protein HbO</fullName>
    </submittedName>
</protein>
<keyword evidence="2 5" id="KW-0349">Heme</keyword>
<dbReference type="Proteomes" id="UP000034883">
    <property type="component" value="Chromosome"/>
</dbReference>
<dbReference type="Pfam" id="PF01152">
    <property type="entry name" value="Bac_globin"/>
    <property type="match status" value="1"/>
</dbReference>
<reference evidence="8 9" key="1">
    <citation type="submission" date="2015-03" db="EMBL/GenBank/DDBJ databases">
        <title>Genome assembly of Sandaracinus amylolyticus DSM 53668.</title>
        <authorList>
            <person name="Sharma G."/>
            <person name="Subramanian S."/>
        </authorList>
    </citation>
    <scope>NUCLEOTIDE SEQUENCE [LARGE SCALE GENOMIC DNA]</scope>
    <source>
        <strain evidence="8 9">DSM 53668</strain>
    </source>
</reference>
<dbReference type="GO" id="GO:0020037">
    <property type="term" value="F:heme binding"/>
    <property type="evidence" value="ECO:0007669"/>
    <property type="project" value="InterPro"/>
</dbReference>
<feature type="domain" description="ABM" evidence="7">
    <location>
        <begin position="90"/>
        <end position="179"/>
    </location>
</feature>
<dbReference type="STRING" id="927083.DB32_005057"/>
<evidence type="ECO:0000256" key="1">
    <source>
        <dbReference type="ARBA" id="ARBA00022448"/>
    </source>
</evidence>
<evidence type="ECO:0000256" key="3">
    <source>
        <dbReference type="ARBA" id="ARBA00022723"/>
    </source>
</evidence>
<keyword evidence="1" id="KW-0813">Transport</keyword>
<dbReference type="Gene3D" id="1.10.490.10">
    <property type="entry name" value="Globins"/>
    <property type="match status" value="1"/>
</dbReference>
<gene>
    <name evidence="8" type="ORF">DB32_005057</name>
</gene>
<dbReference type="InterPro" id="IPR001486">
    <property type="entry name" value="Hemoglobin_trunc"/>
</dbReference>